<reference evidence="1 2" key="1">
    <citation type="journal article" date="2016" name="Nat. Commun.">
        <title>Ectomycorrhizal ecology is imprinted in the genome of the dominant symbiotic fungus Cenococcum geophilum.</title>
        <authorList>
            <consortium name="DOE Joint Genome Institute"/>
            <person name="Peter M."/>
            <person name="Kohler A."/>
            <person name="Ohm R.A."/>
            <person name="Kuo A."/>
            <person name="Krutzmann J."/>
            <person name="Morin E."/>
            <person name="Arend M."/>
            <person name="Barry K.W."/>
            <person name="Binder M."/>
            <person name="Choi C."/>
            <person name="Clum A."/>
            <person name="Copeland A."/>
            <person name="Grisel N."/>
            <person name="Haridas S."/>
            <person name="Kipfer T."/>
            <person name="LaButti K."/>
            <person name="Lindquist E."/>
            <person name="Lipzen A."/>
            <person name="Maire R."/>
            <person name="Meier B."/>
            <person name="Mihaltcheva S."/>
            <person name="Molinier V."/>
            <person name="Murat C."/>
            <person name="Poggeler S."/>
            <person name="Quandt C.A."/>
            <person name="Sperisen C."/>
            <person name="Tritt A."/>
            <person name="Tisserant E."/>
            <person name="Crous P.W."/>
            <person name="Henrissat B."/>
            <person name="Nehls U."/>
            <person name="Egli S."/>
            <person name="Spatafora J.W."/>
            <person name="Grigoriev I.V."/>
            <person name="Martin F.M."/>
        </authorList>
    </citation>
    <scope>NUCLEOTIDE SEQUENCE [LARGE SCALE GENOMIC DNA]</scope>
    <source>
        <strain evidence="1 2">1.58</strain>
    </source>
</reference>
<sequence length="418" mass="44409">MNSLPDRTSFSSCSYISVPISERPGTISGVAVQKPLVREPGWNAGGAGGSSHHKSTERARQREPKQFQRLTSSYKSRVLPAKLFNSSLLFLFVLVTLSLFCGSAAAQKDLEAHGDLQRSALVNEELLWIGEYLLVDLSEAPVPPRMHLEARSNGNSPSSSPTTSSQAAATSLSTDPGAASSATAIPQPFDSALGNNFTTSCQSFFQRFLSNATFNACHPFSLLLQTSSGFFDASKSFVRITTALDATCNVDFNTCLAVMNEFGRNIKNDSNCAADYATDNPLVLQAYNGLLAYQPLYQAGCLRDRRGNYCFANAITNTTAVTDSYPYYLPLGVSLPGSSRPTCSTCLQDTMAIFSSFAGNTTQPISQTYGDAAQQIDIGCGPTFVNGTAAPLKGGAGAIGAGLGSMIALLTMLLAFFL</sequence>
<evidence type="ECO:0000313" key="1">
    <source>
        <dbReference type="EMBL" id="OCK87708.1"/>
    </source>
</evidence>
<gene>
    <name evidence="1" type="ORF">K441DRAFT_592854</name>
</gene>
<keyword evidence="2" id="KW-1185">Reference proteome</keyword>
<accession>A0ACC8EMX6</accession>
<organism evidence="1 2">
    <name type="scientific">Cenococcum geophilum 1.58</name>
    <dbReference type="NCBI Taxonomy" id="794803"/>
    <lineage>
        <taxon>Eukaryota</taxon>
        <taxon>Fungi</taxon>
        <taxon>Dikarya</taxon>
        <taxon>Ascomycota</taxon>
        <taxon>Pezizomycotina</taxon>
        <taxon>Dothideomycetes</taxon>
        <taxon>Pleosporomycetidae</taxon>
        <taxon>Gloniales</taxon>
        <taxon>Gloniaceae</taxon>
        <taxon>Cenococcum</taxon>
    </lineage>
</organism>
<name>A0ACC8EMX6_9PEZI</name>
<proteinExistence type="predicted"/>
<dbReference type="EMBL" id="KV748256">
    <property type="protein sequence ID" value="OCK87708.1"/>
    <property type="molecule type" value="Genomic_DNA"/>
</dbReference>
<protein>
    <submittedName>
        <fullName evidence="1">Uncharacterized protein</fullName>
    </submittedName>
</protein>
<dbReference type="Proteomes" id="UP000250078">
    <property type="component" value="Unassembled WGS sequence"/>
</dbReference>
<evidence type="ECO:0000313" key="2">
    <source>
        <dbReference type="Proteomes" id="UP000250078"/>
    </source>
</evidence>